<feature type="compositionally biased region" description="Low complexity" evidence="1">
    <location>
        <begin position="122"/>
        <end position="141"/>
    </location>
</feature>
<evidence type="ECO:0000313" key="2">
    <source>
        <dbReference type="EMBL" id="KAJ7088377.1"/>
    </source>
</evidence>
<organism evidence="2 3">
    <name type="scientific">Mycena belliarum</name>
    <dbReference type="NCBI Taxonomy" id="1033014"/>
    <lineage>
        <taxon>Eukaryota</taxon>
        <taxon>Fungi</taxon>
        <taxon>Dikarya</taxon>
        <taxon>Basidiomycota</taxon>
        <taxon>Agaricomycotina</taxon>
        <taxon>Agaricomycetes</taxon>
        <taxon>Agaricomycetidae</taxon>
        <taxon>Agaricales</taxon>
        <taxon>Marasmiineae</taxon>
        <taxon>Mycenaceae</taxon>
        <taxon>Mycena</taxon>
    </lineage>
</organism>
<dbReference type="AlphaFoldDB" id="A0AAD6U7J2"/>
<comment type="caution">
    <text evidence="2">The sequence shown here is derived from an EMBL/GenBank/DDBJ whole genome shotgun (WGS) entry which is preliminary data.</text>
</comment>
<gene>
    <name evidence="2" type="ORF">B0H15DRAFT_289488</name>
</gene>
<evidence type="ECO:0000313" key="3">
    <source>
        <dbReference type="Proteomes" id="UP001222325"/>
    </source>
</evidence>
<protein>
    <submittedName>
        <fullName evidence="2">Uncharacterized protein</fullName>
    </submittedName>
</protein>
<evidence type="ECO:0000256" key="1">
    <source>
        <dbReference type="SAM" id="MobiDB-lite"/>
    </source>
</evidence>
<feature type="compositionally biased region" description="Pro residues" evidence="1">
    <location>
        <begin position="109"/>
        <end position="121"/>
    </location>
</feature>
<proteinExistence type="predicted"/>
<keyword evidence="3" id="KW-1185">Reference proteome</keyword>
<reference evidence="2" key="1">
    <citation type="submission" date="2023-03" db="EMBL/GenBank/DDBJ databases">
        <title>Massive genome expansion in bonnet fungi (Mycena s.s.) driven by repeated elements and novel gene families across ecological guilds.</title>
        <authorList>
            <consortium name="Lawrence Berkeley National Laboratory"/>
            <person name="Harder C.B."/>
            <person name="Miyauchi S."/>
            <person name="Viragh M."/>
            <person name="Kuo A."/>
            <person name="Thoen E."/>
            <person name="Andreopoulos B."/>
            <person name="Lu D."/>
            <person name="Skrede I."/>
            <person name="Drula E."/>
            <person name="Henrissat B."/>
            <person name="Morin E."/>
            <person name="Kohler A."/>
            <person name="Barry K."/>
            <person name="LaButti K."/>
            <person name="Morin E."/>
            <person name="Salamov A."/>
            <person name="Lipzen A."/>
            <person name="Mereny Z."/>
            <person name="Hegedus B."/>
            <person name="Baldrian P."/>
            <person name="Stursova M."/>
            <person name="Weitz H."/>
            <person name="Taylor A."/>
            <person name="Grigoriev I.V."/>
            <person name="Nagy L.G."/>
            <person name="Martin F."/>
            <person name="Kauserud H."/>
        </authorList>
    </citation>
    <scope>NUCLEOTIDE SEQUENCE</scope>
    <source>
        <strain evidence="2">CBHHK173m</strain>
    </source>
</reference>
<accession>A0AAD6U7J2</accession>
<dbReference type="EMBL" id="JARJCN010000026">
    <property type="protein sequence ID" value="KAJ7088377.1"/>
    <property type="molecule type" value="Genomic_DNA"/>
</dbReference>
<name>A0AAD6U7J2_9AGAR</name>
<dbReference type="Proteomes" id="UP001222325">
    <property type="component" value="Unassembled WGS sequence"/>
</dbReference>
<sequence>MGRAAVSAARARRSGLAHGAPLLHASARAHGAEDHPHADLLAARAYPLPPRFSRTPLPPLASPRLHSPPRARCTRAQLDEAHPSNGARRGLGGSSRQIARAPCRAGPVSPSPSPPPPPPPSRALCASAARARSSPTRLSRACPGCDAASPVRGARPAYTTPPTRAAHRCDCDRARGAGSSAPAASRKRRRTQLRILSQSIHPHRSFYPKLLENPESWPNALAAVRARRDTSARVFKRWIRGFWE</sequence>
<feature type="region of interest" description="Disordered" evidence="1">
    <location>
        <begin position="76"/>
        <end position="166"/>
    </location>
</feature>